<name>A0A2U9SB20_9PROT</name>
<dbReference type="RefSeq" id="WP_111068801.1">
    <property type="nucleotide sequence ID" value="NZ_CP029831.1"/>
</dbReference>
<keyword evidence="5" id="KW-0614">Plasmid</keyword>
<evidence type="ECO:0000256" key="4">
    <source>
        <dbReference type="ARBA" id="ARBA00022905"/>
    </source>
</evidence>
<geneLocation type="plasmid" evidence="5 6">
    <name>unnamed7</name>
</geneLocation>
<evidence type="ECO:0000313" key="5">
    <source>
        <dbReference type="EMBL" id="AWU96053.1"/>
    </source>
</evidence>
<organism evidence="5 6">
    <name type="scientific">Azospirillum ramasamyi</name>
    <dbReference type="NCBI Taxonomy" id="682998"/>
    <lineage>
        <taxon>Bacteria</taxon>
        <taxon>Pseudomonadati</taxon>
        <taxon>Pseudomonadota</taxon>
        <taxon>Alphaproteobacteria</taxon>
        <taxon>Rhodospirillales</taxon>
        <taxon>Azospirillaceae</taxon>
        <taxon>Azospirillum</taxon>
    </lineage>
</organism>
<dbReference type="EMBL" id="CP029831">
    <property type="protein sequence ID" value="AWU96053.1"/>
    <property type="molecule type" value="Genomic_DNA"/>
</dbReference>
<comment type="similarity">
    <text evidence="2">Belongs to the PqqA family.</text>
</comment>
<dbReference type="Proteomes" id="UP000249605">
    <property type="component" value="Plasmid unnamed7"/>
</dbReference>
<dbReference type="Pfam" id="PF08042">
    <property type="entry name" value="PqqA"/>
    <property type="match status" value="1"/>
</dbReference>
<evidence type="ECO:0000256" key="3">
    <source>
        <dbReference type="ARBA" id="ARBA00015086"/>
    </source>
</evidence>
<accession>A0A2U9SB20</accession>
<gene>
    <name evidence="5" type="primary">pqqA</name>
    <name evidence="5" type="ORF">DM194_17135</name>
</gene>
<dbReference type="UniPathway" id="UPA00539"/>
<comment type="pathway">
    <text evidence="1">Cofactor biosynthesis; pyrroloquinoline quinone biosynthesis.</text>
</comment>
<evidence type="ECO:0000256" key="1">
    <source>
        <dbReference type="ARBA" id="ARBA00004886"/>
    </source>
</evidence>
<dbReference type="NCBIfam" id="TIGR02107">
    <property type="entry name" value="PQQ_syn_pqqA"/>
    <property type="match status" value="1"/>
</dbReference>
<dbReference type="KEGG" id="azm:DM194_17135"/>
<evidence type="ECO:0000313" key="6">
    <source>
        <dbReference type="Proteomes" id="UP000249605"/>
    </source>
</evidence>
<reference evidence="5 6" key="1">
    <citation type="submission" date="2018-06" db="EMBL/GenBank/DDBJ databases">
        <title>Complete genome sequencing of Azospirillum sp. M2T2B2.</title>
        <authorList>
            <person name="Heo J."/>
            <person name="Kim S.-J."/>
            <person name="Kwon S.-W."/>
            <person name="Anandham R."/>
        </authorList>
    </citation>
    <scope>NUCLEOTIDE SEQUENCE [LARGE SCALE GENOMIC DNA]</scope>
    <source>
        <strain evidence="5 6">M2T2B2</strain>
        <plasmid evidence="5 6">unnamed7</plasmid>
    </source>
</reference>
<sequence>MKTWRKPKTAEIRVGTEINAYACAGL</sequence>
<dbReference type="AlphaFoldDB" id="A0A2U9SB20"/>
<proteinExistence type="inferred from homology"/>
<keyword evidence="6" id="KW-1185">Reference proteome</keyword>
<dbReference type="InterPro" id="IPR011725">
    <property type="entry name" value="PQQ_synth_PqqA"/>
</dbReference>
<dbReference type="GO" id="GO:0018189">
    <property type="term" value="P:pyrroloquinoline quinone biosynthetic process"/>
    <property type="evidence" value="ECO:0007669"/>
    <property type="project" value="UniProtKB-UniPathway"/>
</dbReference>
<evidence type="ECO:0000256" key="2">
    <source>
        <dbReference type="ARBA" id="ARBA00009325"/>
    </source>
</evidence>
<keyword evidence="4" id="KW-0884">PQQ biosynthesis</keyword>
<protein>
    <recommendedName>
        <fullName evidence="3">Coenzyme PQQ synthesis protein A</fullName>
    </recommendedName>
</protein>